<evidence type="ECO:0000256" key="3">
    <source>
        <dbReference type="ARBA" id="ARBA00023163"/>
    </source>
</evidence>
<gene>
    <name evidence="5" type="ORF">GRF59_09490</name>
</gene>
<evidence type="ECO:0000313" key="6">
    <source>
        <dbReference type="Proteomes" id="UP000460318"/>
    </source>
</evidence>
<dbReference type="InterPro" id="IPR039422">
    <property type="entry name" value="MarR/SlyA-like"/>
</dbReference>
<dbReference type="InterPro" id="IPR036390">
    <property type="entry name" value="WH_DNA-bd_sf"/>
</dbReference>
<dbReference type="GO" id="GO:0003677">
    <property type="term" value="F:DNA binding"/>
    <property type="evidence" value="ECO:0007669"/>
    <property type="project" value="UniProtKB-KW"/>
</dbReference>
<dbReference type="Pfam" id="PF12802">
    <property type="entry name" value="MarR_2"/>
    <property type="match status" value="1"/>
</dbReference>
<evidence type="ECO:0000259" key="4">
    <source>
        <dbReference type="PROSITE" id="PS50995"/>
    </source>
</evidence>
<comment type="caution">
    <text evidence="5">The sequence shown here is derived from an EMBL/GenBank/DDBJ whole genome shotgun (WGS) entry which is preliminary data.</text>
</comment>
<reference evidence="5 6" key="1">
    <citation type="submission" date="2019-12" db="EMBL/GenBank/DDBJ databases">
        <title>Paenibacillus sp. nov., an endophytic bacterium isolated from the stem of Dendrobium.</title>
        <authorList>
            <person name="Zhao R."/>
        </authorList>
    </citation>
    <scope>NUCLEOTIDE SEQUENCE [LARGE SCALE GENOMIC DNA]</scope>
    <source>
        <strain evidence="5 6">HJL G12</strain>
    </source>
</reference>
<dbReference type="PANTHER" id="PTHR33164">
    <property type="entry name" value="TRANSCRIPTIONAL REGULATOR, MARR FAMILY"/>
    <property type="match status" value="1"/>
</dbReference>
<feature type="domain" description="HTH marR-type" evidence="4">
    <location>
        <begin position="16"/>
        <end position="149"/>
    </location>
</feature>
<evidence type="ECO:0000256" key="2">
    <source>
        <dbReference type="ARBA" id="ARBA00023125"/>
    </source>
</evidence>
<keyword evidence="1" id="KW-0805">Transcription regulation</keyword>
<dbReference type="PROSITE" id="PS01117">
    <property type="entry name" value="HTH_MARR_1"/>
    <property type="match status" value="1"/>
</dbReference>
<dbReference type="SUPFAM" id="SSF46785">
    <property type="entry name" value="Winged helix' DNA-binding domain"/>
    <property type="match status" value="1"/>
</dbReference>
<dbReference type="SMART" id="SM00347">
    <property type="entry name" value="HTH_MARR"/>
    <property type="match status" value="1"/>
</dbReference>
<keyword evidence="2" id="KW-0238">DNA-binding</keyword>
<dbReference type="EMBL" id="WUBI01000001">
    <property type="protein sequence ID" value="MWV43867.1"/>
    <property type="molecule type" value="Genomic_DNA"/>
</dbReference>
<accession>A0A7X3LG88</accession>
<protein>
    <submittedName>
        <fullName evidence="5">MarR family transcriptional regulator</fullName>
    </submittedName>
</protein>
<dbReference type="InterPro" id="IPR000835">
    <property type="entry name" value="HTH_MarR-typ"/>
</dbReference>
<dbReference type="RefSeq" id="WP_160497333.1">
    <property type="nucleotide sequence ID" value="NZ_WUBI01000001.1"/>
</dbReference>
<sequence>MQHPNLQEFVLDQPLHTQAFFSLVETTAKLVDVSEKYWQSKGLNGARIRVLVELMKEGGSLLPSILAKRIGVTKANISLLLIPLEQDGFIRRESHPVDGRKSVISVTSEGQQLLFTHLPANREGIAEKMKSLDEQELHQLLFLLHKLRRD</sequence>
<proteinExistence type="predicted"/>
<dbReference type="PRINTS" id="PR00598">
    <property type="entry name" value="HTHMARR"/>
</dbReference>
<keyword evidence="3" id="KW-0804">Transcription</keyword>
<dbReference type="PROSITE" id="PS50995">
    <property type="entry name" value="HTH_MARR_2"/>
    <property type="match status" value="1"/>
</dbReference>
<dbReference type="InterPro" id="IPR023187">
    <property type="entry name" value="Tscrpt_reg_MarR-type_CS"/>
</dbReference>
<dbReference type="Gene3D" id="1.10.10.10">
    <property type="entry name" value="Winged helix-like DNA-binding domain superfamily/Winged helix DNA-binding domain"/>
    <property type="match status" value="1"/>
</dbReference>
<dbReference type="PANTHER" id="PTHR33164:SF43">
    <property type="entry name" value="HTH-TYPE TRANSCRIPTIONAL REPRESSOR YETL"/>
    <property type="match status" value="1"/>
</dbReference>
<dbReference type="Proteomes" id="UP000460318">
    <property type="component" value="Unassembled WGS sequence"/>
</dbReference>
<keyword evidence="6" id="KW-1185">Reference proteome</keyword>
<organism evidence="5 6">
    <name type="scientific">Paenibacillus dendrobii</name>
    <dbReference type="NCBI Taxonomy" id="2691084"/>
    <lineage>
        <taxon>Bacteria</taxon>
        <taxon>Bacillati</taxon>
        <taxon>Bacillota</taxon>
        <taxon>Bacilli</taxon>
        <taxon>Bacillales</taxon>
        <taxon>Paenibacillaceae</taxon>
        <taxon>Paenibacillus</taxon>
    </lineage>
</organism>
<dbReference type="AlphaFoldDB" id="A0A7X3LG88"/>
<dbReference type="GO" id="GO:0006950">
    <property type="term" value="P:response to stress"/>
    <property type="evidence" value="ECO:0007669"/>
    <property type="project" value="TreeGrafter"/>
</dbReference>
<dbReference type="GO" id="GO:0003700">
    <property type="term" value="F:DNA-binding transcription factor activity"/>
    <property type="evidence" value="ECO:0007669"/>
    <property type="project" value="InterPro"/>
</dbReference>
<name>A0A7X3LG88_9BACL</name>
<evidence type="ECO:0000256" key="1">
    <source>
        <dbReference type="ARBA" id="ARBA00023015"/>
    </source>
</evidence>
<evidence type="ECO:0000313" key="5">
    <source>
        <dbReference type="EMBL" id="MWV43867.1"/>
    </source>
</evidence>
<dbReference type="InterPro" id="IPR036388">
    <property type="entry name" value="WH-like_DNA-bd_sf"/>
</dbReference>